<dbReference type="InterPro" id="IPR055219">
    <property type="entry name" value="MinC_N_1"/>
</dbReference>
<dbReference type="OrthoDB" id="9790810at2"/>
<dbReference type="Gene3D" id="3.30.160.540">
    <property type="match status" value="1"/>
</dbReference>
<name>A0A7X3FHD4_9BACL</name>
<accession>A0A7X3FHD4</accession>
<gene>
    <name evidence="6" type="primary">minC</name>
    <name evidence="9" type="ORF">EDM21_09065</name>
</gene>
<evidence type="ECO:0000256" key="3">
    <source>
        <dbReference type="ARBA" id="ARBA00023210"/>
    </source>
</evidence>
<dbReference type="Gene3D" id="2.160.20.70">
    <property type="match status" value="1"/>
</dbReference>
<protein>
    <recommendedName>
        <fullName evidence="6">Probable septum site-determining protein MinC</fullName>
    </recommendedName>
</protein>
<comment type="caution">
    <text evidence="9">The sequence shown here is derived from an EMBL/GenBank/DDBJ whole genome shotgun (WGS) entry which is preliminary data.</text>
</comment>
<keyword evidence="2 6" id="KW-0132">Cell division</keyword>
<feature type="domain" description="Septum formation inhibitor MinC C-terminal" evidence="7">
    <location>
        <begin position="103"/>
        <end position="201"/>
    </location>
</feature>
<dbReference type="AlphaFoldDB" id="A0A7X3FHD4"/>
<dbReference type="SUPFAM" id="SSF63848">
    <property type="entry name" value="Cell-division inhibitor MinC, C-terminal domain"/>
    <property type="match status" value="1"/>
</dbReference>
<dbReference type="GO" id="GO:0000902">
    <property type="term" value="P:cell morphogenesis"/>
    <property type="evidence" value="ECO:0007669"/>
    <property type="project" value="InterPro"/>
</dbReference>
<dbReference type="EMBL" id="RHLK01000003">
    <property type="protein sequence ID" value="MVO99680.1"/>
    <property type="molecule type" value="Genomic_DNA"/>
</dbReference>
<evidence type="ECO:0000259" key="8">
    <source>
        <dbReference type="Pfam" id="PF22642"/>
    </source>
</evidence>
<dbReference type="InterPro" id="IPR013033">
    <property type="entry name" value="MinC"/>
</dbReference>
<dbReference type="RefSeq" id="WP_157334770.1">
    <property type="nucleotide sequence ID" value="NZ_RHLK01000003.1"/>
</dbReference>
<dbReference type="Pfam" id="PF03775">
    <property type="entry name" value="MinC_C"/>
    <property type="match status" value="1"/>
</dbReference>
<evidence type="ECO:0000256" key="5">
    <source>
        <dbReference type="ARBA" id="ARBA00046874"/>
    </source>
</evidence>
<keyword evidence="4 6" id="KW-0131">Cell cycle</keyword>
<dbReference type="GO" id="GO:0000917">
    <property type="term" value="P:division septum assembly"/>
    <property type="evidence" value="ECO:0007669"/>
    <property type="project" value="UniProtKB-KW"/>
</dbReference>
<proteinExistence type="inferred from homology"/>
<evidence type="ECO:0000256" key="1">
    <source>
        <dbReference type="ARBA" id="ARBA00006291"/>
    </source>
</evidence>
<dbReference type="Pfam" id="PF22642">
    <property type="entry name" value="MinC_N_1"/>
    <property type="match status" value="1"/>
</dbReference>
<keyword evidence="10" id="KW-1185">Reference proteome</keyword>
<evidence type="ECO:0000256" key="2">
    <source>
        <dbReference type="ARBA" id="ARBA00022618"/>
    </source>
</evidence>
<sequence>MTAGKHHVIIKGVKDGLNFLLDDSCELAAVLDELRHKLESTHDRILTGPIVHVHVRLGRRIVSDEEKEEIRAIIGQKGNLLIQSIESDEPEPLAGTAAPITVLKGMIRSGQTLQHDGNLLYLGDVNPGGTILCTGSIYIMGSLRGMAHAGLDGDDTAIIAASHMRPTQLRIASVISRPPDEWGFQEAFMEYACIKDGHMEIDKLNGMHRLVLA</sequence>
<organism evidence="9 10">
    <name type="scientific">Paenibacillus lutrae</name>
    <dbReference type="NCBI Taxonomy" id="2078573"/>
    <lineage>
        <taxon>Bacteria</taxon>
        <taxon>Bacillati</taxon>
        <taxon>Bacillota</taxon>
        <taxon>Bacilli</taxon>
        <taxon>Bacillales</taxon>
        <taxon>Paenibacillaceae</taxon>
        <taxon>Paenibacillus</taxon>
    </lineage>
</organism>
<comment type="similarity">
    <text evidence="1 6">Belongs to the MinC family.</text>
</comment>
<comment type="subunit">
    <text evidence="5 6">Interacts with MinD and FtsZ.</text>
</comment>
<dbReference type="HAMAP" id="MF_00267">
    <property type="entry name" value="MinC"/>
    <property type="match status" value="1"/>
</dbReference>
<comment type="function">
    <text evidence="6">Cell division inhibitor that blocks the formation of polar Z ring septums. Rapidly oscillates between the poles of the cell to destabilize FtsZ filaments that have formed before they mature into polar Z rings. Prevents FtsZ polymerization.</text>
</comment>
<dbReference type="GO" id="GO:1901891">
    <property type="term" value="P:regulation of cell septum assembly"/>
    <property type="evidence" value="ECO:0007669"/>
    <property type="project" value="InterPro"/>
</dbReference>
<keyword evidence="3 6" id="KW-0717">Septation</keyword>
<evidence type="ECO:0000256" key="4">
    <source>
        <dbReference type="ARBA" id="ARBA00023306"/>
    </source>
</evidence>
<evidence type="ECO:0000256" key="6">
    <source>
        <dbReference type="HAMAP-Rule" id="MF_00267"/>
    </source>
</evidence>
<dbReference type="PANTHER" id="PTHR34108">
    <property type="entry name" value="SEPTUM SITE-DETERMINING PROTEIN MINC"/>
    <property type="match status" value="1"/>
</dbReference>
<dbReference type="PANTHER" id="PTHR34108:SF1">
    <property type="entry name" value="SEPTUM SITE-DETERMINING PROTEIN MINC"/>
    <property type="match status" value="1"/>
</dbReference>
<reference evidence="9 10" key="1">
    <citation type="journal article" date="2019" name="Microorganisms">
        <title>Paenibacillus lutrae sp. nov., A Chitinolytic Species Isolated from A River Otter in Castril Natural Park, Granada, Spain.</title>
        <authorList>
            <person name="Rodriguez M."/>
            <person name="Reina J.C."/>
            <person name="Bejar V."/>
            <person name="Llamas I."/>
        </authorList>
    </citation>
    <scope>NUCLEOTIDE SEQUENCE [LARGE SCALE GENOMIC DNA]</scope>
    <source>
        <strain evidence="9 10">N10</strain>
    </source>
</reference>
<dbReference type="InterPro" id="IPR016098">
    <property type="entry name" value="CAP/MinC_C"/>
</dbReference>
<evidence type="ECO:0000313" key="10">
    <source>
        <dbReference type="Proteomes" id="UP000490800"/>
    </source>
</evidence>
<evidence type="ECO:0000313" key="9">
    <source>
        <dbReference type="EMBL" id="MVO99680.1"/>
    </source>
</evidence>
<feature type="domain" description="Septum site-determining protein MinC N-terminal" evidence="8">
    <location>
        <begin position="8"/>
        <end position="85"/>
    </location>
</feature>
<evidence type="ECO:0000259" key="7">
    <source>
        <dbReference type="Pfam" id="PF03775"/>
    </source>
</evidence>
<dbReference type="InterPro" id="IPR005526">
    <property type="entry name" value="Septum_form_inhib_MinC_C"/>
</dbReference>
<dbReference type="InterPro" id="IPR036145">
    <property type="entry name" value="MinC_C_sf"/>
</dbReference>
<dbReference type="Proteomes" id="UP000490800">
    <property type="component" value="Unassembled WGS sequence"/>
</dbReference>